<proteinExistence type="predicted"/>
<name>A0A7J6W294_THATH</name>
<reference evidence="1 2" key="1">
    <citation type="submission" date="2020-06" db="EMBL/GenBank/DDBJ databases">
        <title>Transcriptomic and genomic resources for Thalictrum thalictroides and T. hernandezii: Facilitating candidate gene discovery in an emerging model plant lineage.</title>
        <authorList>
            <person name="Arias T."/>
            <person name="Riano-Pachon D.M."/>
            <person name="Di Stilio V.S."/>
        </authorList>
    </citation>
    <scope>NUCLEOTIDE SEQUENCE [LARGE SCALE GENOMIC DNA]</scope>
    <source>
        <strain evidence="2">cv. WT478/WT964</strain>
        <tissue evidence="1">Leaves</tissue>
    </source>
</reference>
<dbReference type="Proteomes" id="UP000554482">
    <property type="component" value="Unassembled WGS sequence"/>
</dbReference>
<comment type="caution">
    <text evidence="1">The sequence shown here is derived from an EMBL/GenBank/DDBJ whole genome shotgun (WGS) entry which is preliminary data.</text>
</comment>
<evidence type="ECO:0000313" key="2">
    <source>
        <dbReference type="Proteomes" id="UP000554482"/>
    </source>
</evidence>
<dbReference type="AlphaFoldDB" id="A0A7J6W294"/>
<organism evidence="1 2">
    <name type="scientific">Thalictrum thalictroides</name>
    <name type="common">Rue-anemone</name>
    <name type="synonym">Anemone thalictroides</name>
    <dbReference type="NCBI Taxonomy" id="46969"/>
    <lineage>
        <taxon>Eukaryota</taxon>
        <taxon>Viridiplantae</taxon>
        <taxon>Streptophyta</taxon>
        <taxon>Embryophyta</taxon>
        <taxon>Tracheophyta</taxon>
        <taxon>Spermatophyta</taxon>
        <taxon>Magnoliopsida</taxon>
        <taxon>Ranunculales</taxon>
        <taxon>Ranunculaceae</taxon>
        <taxon>Thalictroideae</taxon>
        <taxon>Thalictrum</taxon>
    </lineage>
</organism>
<keyword evidence="2" id="KW-1185">Reference proteome</keyword>
<evidence type="ECO:0000313" key="1">
    <source>
        <dbReference type="EMBL" id="KAF5191496.1"/>
    </source>
</evidence>
<sequence length="85" mass="9150">TLPDPNQTNSQLHVLEGPYAYGNVVNETNIGYFADEIGNTIQEFMTTDPSGGAKSRTNLYETDPNGNGTLECILLSTSTSGIHNE</sequence>
<protein>
    <submittedName>
        <fullName evidence="1">Uncharacterized protein</fullName>
    </submittedName>
</protein>
<gene>
    <name evidence="1" type="ORF">FRX31_018917</name>
</gene>
<feature type="non-terminal residue" evidence="1">
    <location>
        <position position="85"/>
    </location>
</feature>
<feature type="non-terminal residue" evidence="1">
    <location>
        <position position="1"/>
    </location>
</feature>
<accession>A0A7J6W294</accession>
<dbReference type="EMBL" id="JABWDY010022745">
    <property type="protein sequence ID" value="KAF5191496.1"/>
    <property type="molecule type" value="Genomic_DNA"/>
</dbReference>